<comment type="similarity">
    <text evidence="1">Belongs to the FMO family.</text>
</comment>
<dbReference type="PANTHER" id="PTHR23023">
    <property type="entry name" value="DIMETHYLANILINE MONOOXYGENASE"/>
    <property type="match status" value="1"/>
</dbReference>
<dbReference type="InterPro" id="IPR000960">
    <property type="entry name" value="Flavin_mOase"/>
</dbReference>
<dbReference type="GeneID" id="30981130"/>
<keyword evidence="4" id="KW-0521">NADP</keyword>
<evidence type="ECO:0000313" key="7">
    <source>
        <dbReference type="Proteomes" id="UP000094285"/>
    </source>
</evidence>
<keyword evidence="3" id="KW-0274">FAD</keyword>
<dbReference type="InterPro" id="IPR050346">
    <property type="entry name" value="FMO-like"/>
</dbReference>
<dbReference type="AlphaFoldDB" id="A0A1E4SDM8"/>
<accession>A0A1E4SDM8</accession>
<dbReference type="GO" id="GO:0050660">
    <property type="term" value="F:flavin adenine dinucleotide binding"/>
    <property type="evidence" value="ECO:0007669"/>
    <property type="project" value="InterPro"/>
</dbReference>
<protein>
    <submittedName>
        <fullName evidence="6">FAD/NAD(P)-binding domain-containing protein</fullName>
    </submittedName>
</protein>
<dbReference type="RefSeq" id="XP_020062742.1">
    <property type="nucleotide sequence ID" value="XM_020206993.1"/>
</dbReference>
<dbReference type="PIRSF" id="PIRSF000332">
    <property type="entry name" value="FMO"/>
    <property type="match status" value="1"/>
</dbReference>
<evidence type="ECO:0000256" key="5">
    <source>
        <dbReference type="ARBA" id="ARBA00023002"/>
    </source>
</evidence>
<dbReference type="STRING" id="984487.A0A1E4SDM8"/>
<evidence type="ECO:0000256" key="1">
    <source>
        <dbReference type="ARBA" id="ARBA00009183"/>
    </source>
</evidence>
<keyword evidence="2" id="KW-0285">Flavoprotein</keyword>
<dbReference type="InterPro" id="IPR020946">
    <property type="entry name" value="Flavin_mOase-like"/>
</dbReference>
<dbReference type="InterPro" id="IPR036188">
    <property type="entry name" value="FAD/NAD-bd_sf"/>
</dbReference>
<dbReference type="OrthoDB" id="66881at2759"/>
<evidence type="ECO:0000313" key="6">
    <source>
        <dbReference type="EMBL" id="ODV77620.1"/>
    </source>
</evidence>
<dbReference type="Proteomes" id="UP000094285">
    <property type="component" value="Unassembled WGS sequence"/>
</dbReference>
<dbReference type="Pfam" id="PF13450">
    <property type="entry name" value="NAD_binding_8"/>
    <property type="match status" value="1"/>
</dbReference>
<evidence type="ECO:0000256" key="4">
    <source>
        <dbReference type="ARBA" id="ARBA00022857"/>
    </source>
</evidence>
<evidence type="ECO:0000256" key="2">
    <source>
        <dbReference type="ARBA" id="ARBA00022630"/>
    </source>
</evidence>
<keyword evidence="7" id="KW-1185">Reference proteome</keyword>
<dbReference type="Pfam" id="PF00743">
    <property type="entry name" value="FMO-like"/>
    <property type="match status" value="2"/>
</dbReference>
<dbReference type="GO" id="GO:0004499">
    <property type="term" value="F:N,N-dimethylaniline monooxygenase activity"/>
    <property type="evidence" value="ECO:0007669"/>
    <property type="project" value="InterPro"/>
</dbReference>
<dbReference type="PRINTS" id="PR00370">
    <property type="entry name" value="FMOXYGENASE"/>
</dbReference>
<keyword evidence="5" id="KW-0560">Oxidoreductase</keyword>
<reference evidence="7" key="1">
    <citation type="submission" date="2016-05" db="EMBL/GenBank/DDBJ databases">
        <title>Comparative genomics of biotechnologically important yeasts.</title>
        <authorList>
            <consortium name="DOE Joint Genome Institute"/>
            <person name="Riley R."/>
            <person name="Haridas S."/>
            <person name="Wolfe K.H."/>
            <person name="Lopes M.R."/>
            <person name="Hittinger C.T."/>
            <person name="Goker M."/>
            <person name="Salamov A."/>
            <person name="Wisecaver J."/>
            <person name="Long T.M."/>
            <person name="Aerts A.L."/>
            <person name="Barry K."/>
            <person name="Choi C."/>
            <person name="Clum A."/>
            <person name="Coughlan A.Y."/>
            <person name="Deshpande S."/>
            <person name="Douglass A.P."/>
            <person name="Hanson S.J."/>
            <person name="Klenk H.-P."/>
            <person name="Labutti K."/>
            <person name="Lapidus A."/>
            <person name="Lindquist E."/>
            <person name="Lipzen A."/>
            <person name="Meier-Kolthoff J.P."/>
            <person name="Ohm R.A."/>
            <person name="Otillar R.P."/>
            <person name="Pangilinan J."/>
            <person name="Peng Y."/>
            <person name="Rokas A."/>
            <person name="Rosa C.A."/>
            <person name="Scheuner C."/>
            <person name="Sibirny A.A."/>
            <person name="Slot J.C."/>
            <person name="Stielow J.B."/>
            <person name="Sun H."/>
            <person name="Kurtzman C.P."/>
            <person name="Blackwell M."/>
            <person name="Grigoriev I.V."/>
            <person name="Jeffries T.W."/>
        </authorList>
    </citation>
    <scope>NUCLEOTIDE SEQUENCE [LARGE SCALE GENOMIC DNA]</scope>
    <source>
        <strain evidence="7">NRRL Y-17324</strain>
    </source>
</reference>
<sequence length="454" mass="51068">MTRQYSRIAIIGGGCSGLAAAKALALEPHQFTIDLFERRNQLGGIWNYDVDKARFRPSVPSTHNGARESVGPGGLGNQFLSPMYSQLETNLLKDVMEFKDVKFPSTAPDFPSRNEVLDYVVQYSKTIPSGVNFHFLANVISLTNNADWELVVQGTHGTVASTLHYDAVVVANGHFDIPYIPDVPGLKEWDELRPNSISHAKYFDDGSKFVGEKVLVVGNYASGSDISTQLSVYAEKVYVSTRDPENTTRIPHQQVEHIGLVTNYRASTRLITTEDLTIDNIDHIIFCTGYLYDIPFLKSYPDVITDGLQVHNLYKQIFYINDPSLAFVALNKFIAPMPFAESQAALIARVFSGRYSLPSQKEMDQEYSAELQAKGSGKAFHNLKFPEDVEYCNHILSLLKIQGVEDGFVGYFWDEHKKQERSTRNKELKNARTLKLVELANQRRKLLKIAQQTN</sequence>
<evidence type="ECO:0000256" key="3">
    <source>
        <dbReference type="ARBA" id="ARBA00022827"/>
    </source>
</evidence>
<dbReference type="GO" id="GO:0050661">
    <property type="term" value="F:NADP binding"/>
    <property type="evidence" value="ECO:0007669"/>
    <property type="project" value="InterPro"/>
</dbReference>
<proteinExistence type="inferred from homology"/>
<gene>
    <name evidence="6" type="ORF">CANTADRAFT_23727</name>
</gene>
<organism evidence="6 7">
    <name type="scientific">Suhomyces tanzawaensis NRRL Y-17324</name>
    <dbReference type="NCBI Taxonomy" id="984487"/>
    <lineage>
        <taxon>Eukaryota</taxon>
        <taxon>Fungi</taxon>
        <taxon>Dikarya</taxon>
        <taxon>Ascomycota</taxon>
        <taxon>Saccharomycotina</taxon>
        <taxon>Pichiomycetes</taxon>
        <taxon>Debaryomycetaceae</taxon>
        <taxon>Suhomyces</taxon>
    </lineage>
</organism>
<dbReference type="SUPFAM" id="SSF51905">
    <property type="entry name" value="FAD/NAD(P)-binding domain"/>
    <property type="match status" value="2"/>
</dbReference>
<dbReference type="EMBL" id="KV453915">
    <property type="protein sequence ID" value="ODV77620.1"/>
    <property type="molecule type" value="Genomic_DNA"/>
</dbReference>
<name>A0A1E4SDM8_9ASCO</name>
<dbReference type="Gene3D" id="3.50.50.60">
    <property type="entry name" value="FAD/NAD(P)-binding domain"/>
    <property type="match status" value="2"/>
</dbReference>